<comment type="similarity">
    <text evidence="13">Belongs to the JHDM2 histone demethylase family.</text>
</comment>
<feature type="compositionally biased region" description="Low complexity" evidence="17">
    <location>
        <begin position="738"/>
        <end position="756"/>
    </location>
</feature>
<feature type="compositionally biased region" description="Basic and acidic residues" evidence="17">
    <location>
        <begin position="1700"/>
        <end position="1715"/>
    </location>
</feature>
<keyword evidence="8" id="KW-0560">Oxidoreductase</keyword>
<feature type="region of interest" description="Disordered" evidence="17">
    <location>
        <begin position="1943"/>
        <end position="1970"/>
    </location>
</feature>
<feature type="compositionally biased region" description="Polar residues" evidence="17">
    <location>
        <begin position="1297"/>
        <end position="1307"/>
    </location>
</feature>
<dbReference type="FunFam" id="2.60.120.650:FF:000004">
    <property type="entry name" value="Putative lysine-specific demethylase 3B"/>
    <property type="match status" value="1"/>
</dbReference>
<feature type="compositionally biased region" description="Basic and acidic residues" evidence="17">
    <location>
        <begin position="1751"/>
        <end position="1761"/>
    </location>
</feature>
<feature type="region of interest" description="Disordered" evidence="17">
    <location>
        <begin position="801"/>
        <end position="837"/>
    </location>
</feature>
<dbReference type="RefSeq" id="XP_011314798.1">
    <property type="nucleotide sequence ID" value="XM_011316496.1"/>
</dbReference>
<dbReference type="PANTHER" id="PTHR12549">
    <property type="entry name" value="JMJC DOMAIN-CONTAINING HISTONE DEMETHYLATION PROTEIN"/>
    <property type="match status" value="1"/>
</dbReference>
<feature type="region of interest" description="Disordered" evidence="17">
    <location>
        <begin position="1202"/>
        <end position="1327"/>
    </location>
</feature>
<feature type="compositionally biased region" description="Low complexity" evidence="17">
    <location>
        <begin position="1578"/>
        <end position="1588"/>
    </location>
</feature>
<feature type="compositionally biased region" description="Low complexity" evidence="17">
    <location>
        <begin position="1792"/>
        <end position="1804"/>
    </location>
</feature>
<dbReference type="PANTHER" id="PTHR12549:SF38">
    <property type="entry name" value="JMJC DOMAIN-CONTAINING HISTONE DEMETHYLASE 2, ISOFORM A"/>
    <property type="match status" value="1"/>
</dbReference>
<proteinExistence type="inferred from homology"/>
<evidence type="ECO:0000256" key="16">
    <source>
        <dbReference type="SAM" id="Coils"/>
    </source>
</evidence>
<feature type="compositionally biased region" description="Low complexity" evidence="17">
    <location>
        <begin position="1402"/>
        <end position="1411"/>
    </location>
</feature>
<feature type="compositionally biased region" description="Polar residues" evidence="17">
    <location>
        <begin position="1764"/>
        <end position="1774"/>
    </location>
</feature>
<dbReference type="EC" id="1.14.11.65" evidence="14"/>
<evidence type="ECO:0000313" key="19">
    <source>
        <dbReference type="Proteomes" id="UP000694866"/>
    </source>
</evidence>
<comment type="cofactor">
    <cofactor evidence="1">
        <name>Fe(2+)</name>
        <dbReference type="ChEBI" id="CHEBI:29033"/>
    </cofactor>
</comment>
<keyword evidence="16" id="KW-0175">Coiled coil</keyword>
<keyword evidence="4" id="KW-0863">Zinc-finger</keyword>
<evidence type="ECO:0000256" key="4">
    <source>
        <dbReference type="ARBA" id="ARBA00022771"/>
    </source>
</evidence>
<feature type="compositionally biased region" description="Basic and acidic residues" evidence="17">
    <location>
        <begin position="426"/>
        <end position="438"/>
    </location>
</feature>
<dbReference type="GO" id="GO:0000785">
    <property type="term" value="C:chromatin"/>
    <property type="evidence" value="ECO:0007669"/>
    <property type="project" value="TreeGrafter"/>
</dbReference>
<evidence type="ECO:0000259" key="18">
    <source>
        <dbReference type="PROSITE" id="PS51184"/>
    </source>
</evidence>
<dbReference type="InterPro" id="IPR054294">
    <property type="entry name" value="DUF7030"/>
</dbReference>
<dbReference type="SUPFAM" id="SSF51197">
    <property type="entry name" value="Clavaminate synthase-like"/>
    <property type="match status" value="1"/>
</dbReference>
<dbReference type="GeneID" id="105273831"/>
<feature type="compositionally biased region" description="Basic and acidic residues" evidence="17">
    <location>
        <begin position="2156"/>
        <end position="2165"/>
    </location>
</feature>
<feature type="compositionally biased region" description="Basic and acidic residues" evidence="17">
    <location>
        <begin position="1827"/>
        <end position="1839"/>
    </location>
</feature>
<dbReference type="InterPro" id="IPR045109">
    <property type="entry name" value="LSDs-like"/>
</dbReference>
<evidence type="ECO:0000256" key="9">
    <source>
        <dbReference type="ARBA" id="ARBA00023004"/>
    </source>
</evidence>
<keyword evidence="6" id="KW-0156">Chromatin regulator</keyword>
<evidence type="ECO:0000256" key="14">
    <source>
        <dbReference type="ARBA" id="ARBA00038951"/>
    </source>
</evidence>
<feature type="compositionally biased region" description="Basic and acidic residues" evidence="17">
    <location>
        <begin position="474"/>
        <end position="521"/>
    </location>
</feature>
<keyword evidence="5" id="KW-0862">Zinc</keyword>
<keyword evidence="19" id="KW-1185">Reference proteome</keyword>
<feature type="compositionally biased region" description="Low complexity" evidence="17">
    <location>
        <begin position="980"/>
        <end position="995"/>
    </location>
</feature>
<keyword evidence="12" id="KW-0539">Nucleus</keyword>
<dbReference type="InterPro" id="IPR003347">
    <property type="entry name" value="JmjC_dom"/>
</dbReference>
<feature type="compositionally biased region" description="Basic and acidic residues" evidence="17">
    <location>
        <begin position="1140"/>
        <end position="1150"/>
    </location>
</feature>
<dbReference type="KEGG" id="fas:105273831"/>
<feature type="compositionally biased region" description="Low complexity" evidence="17">
    <location>
        <begin position="1038"/>
        <end position="1056"/>
    </location>
</feature>
<dbReference type="PROSITE" id="PS51184">
    <property type="entry name" value="JMJC"/>
    <property type="match status" value="1"/>
</dbReference>
<gene>
    <name evidence="20" type="primary">Kdm3</name>
</gene>
<evidence type="ECO:0000313" key="20">
    <source>
        <dbReference type="RefSeq" id="XP_011314798.1"/>
    </source>
</evidence>
<feature type="region of interest" description="Disordered" evidence="17">
    <location>
        <begin position="1346"/>
        <end position="1421"/>
    </location>
</feature>
<dbReference type="Pfam" id="PF02373">
    <property type="entry name" value="JmjC"/>
    <property type="match status" value="1"/>
</dbReference>
<evidence type="ECO:0000256" key="3">
    <source>
        <dbReference type="ARBA" id="ARBA00022723"/>
    </source>
</evidence>
<dbReference type="Proteomes" id="UP000694866">
    <property type="component" value="Unplaced"/>
</dbReference>
<keyword evidence="3" id="KW-0479">Metal-binding</keyword>
<feature type="region of interest" description="Disordered" evidence="17">
    <location>
        <begin position="950"/>
        <end position="1101"/>
    </location>
</feature>
<organism evidence="19 20">
    <name type="scientific">Fopius arisanus</name>
    <dbReference type="NCBI Taxonomy" id="64838"/>
    <lineage>
        <taxon>Eukaryota</taxon>
        <taxon>Metazoa</taxon>
        <taxon>Ecdysozoa</taxon>
        <taxon>Arthropoda</taxon>
        <taxon>Hexapoda</taxon>
        <taxon>Insecta</taxon>
        <taxon>Pterygota</taxon>
        <taxon>Neoptera</taxon>
        <taxon>Endopterygota</taxon>
        <taxon>Hymenoptera</taxon>
        <taxon>Apocrita</taxon>
        <taxon>Ichneumonoidea</taxon>
        <taxon>Braconidae</taxon>
        <taxon>Opiinae</taxon>
        <taxon>Fopius</taxon>
    </lineage>
</organism>
<feature type="compositionally biased region" description="Acidic residues" evidence="17">
    <location>
        <begin position="439"/>
        <end position="454"/>
    </location>
</feature>
<sequence length="2722" mass="300574">MAYKFREEIVGKRFLSVSGFGKLKVNKISEWGWRAGVIRAASHRDNNCPDLQVLVEYDDVEWQRREWLSPHRDTVFSFFLIEKGLCWSERPDPRQNNLLIDQHYNHTNNNHQHRLNGKSIRSTTTNTSTVAWPAISFYPLVSRAQLDEDMMPVEFMHDRRLEFVDYSTLRPFTQDWEITKSSVPWANAVRRWAEMQDGQRILLTTPSVLVGFRVEVYRAEGTTQWYTAVIVGYNESTKDLTVTDDTVLEDHNEDPGLVQMRLIGDGVVESIMRGEVVGMTPRRSRSSTGLMTHAIVVPRVGRRPRGRPGNVALASPQVLVPPQLEKDKATSRNNNRRGRVSEGTVRDKVEESSKEDRENKGPTTGKPGNRTPRPVLEETNNASGSAGKLRKRPAGIKSIESNSRRSVRSRRTPVKFETEIADDDDHIVKDERLDTRTSEEEEIDEGSEDIEESEQGPTDSLVKRFKSTRKLRSGSKESIEDKQLAGEQADKEGDDKIVDVRHSSVKPEEDSESRERDREPEPPPAEAPDTGGNLVTLIDAEVKVEGLLNGVIGEGVDDKSGSPKPSVNLVEASTGQEERDKEVLKGVERCESELTESVKQDGSVLDRLSPVNGVPGRHSLLHEEQERNRHNESPVILAERLNKPPPNVSHYPQHHLQGYHPRYSTGSPVIHHHRASPQSQHILTGLIDVSDKGQSLNSSRIGDDAGSHLMEVEAGAIGGPGGPCGVIGITPITGRSGAYGDSGSDSGISSLRSAGSGDERSGSRSSALSAEDTAVPSTLGNSAVPARIWHVHSVQHTSLMMAHPSGSAGGATSAGQTVTAPPTTTPVGYQSPAGHHHPAAAAAEMLWRPPRYPSLSHSLLAPGQPTPEEMLERDRHERMLRERREAEVRELEKREREREAKMERERLEKQRAAEQAVHKHFEESLRLAQQKVSYAPQRNMQSASMAWNSFIPLPPPGSRSHPAGPPHGGLTGHSGHHHPGGATSHSVTVAQQQQQQRDREERDARERERDAQAREREREHLAAAERLHRQAEARDHAVAQQRAAYYAATAPSSAQQVLRPSSVPSKVEYPPPPAHSRTSKSTLPVPTHHDKPQVVGPPLPKAEPNVSLFNYSAYQTQPTYIHELKSKNDLQHKSIQGKPLSHDRDHHARELLPNPPPLLPDHKSSVIVKNEGREHQKVGPPHSSSPKMMSYLNVQPQVPQGHKGVTYEYRSPTQSPHHLHHLDSLQSKGLPGHHRQPAGPSLPPSPHPHNRQSPHGHPHQAPHPSPPEARYLSRPEPGIPYVPPKSAYSYPHPPNASPTSHYPTTPGSKPKVSSPAPPHIYGKPNSGIMTGTPVCRAEPVVTATPLPLTSKAGSSPYQQVPHHHGAPPQHLPPPAHSRGPLYDSRFPASLPSSKLPPPLHSSPPAASAPRPVTHPHHLTTVQPMHPAPINTMHTNFQTQPLDLGVERSSSPKRKAMSNDGGPVALECKKRRFEEPQPLSLQCVGPPVLSRVSEPSPLIASAATSITTVVNTALLPQPSTQERTVVSISPAPRTASGDGSVRPASTGSVGSLNPSATPSAAPSPAPAQSPVPQNPSPAPSAASAPGTPAKGNPATDSEKSNSPAPRPPSRTNYPVHKLKKAWLQRHSGEDATEDNTGVVGSGSCVTLPLNIAQAPSQPLKERESTTTSLTSAVNSIHNIGSMAVNSINKSKVTGKSGRKPGNKEINGHGGDSKSLQEDSSSSDPERKSPPKRKPPKVKRKKGAGRRQQTPVDEQRRRKEDKQVSGGDSSNESEVGSASDESETIQPTSRRHTTTNSNNSSENGNNKEPRKRGRRPKSSKGNDTGGEEQQPRQKKERRDESTGSGGDGQDGSDKTDPFYKPSILELKKTGESWLQDSPCFTVAPRLVKCRECRMTPNQRLKTQLPKNIFCRFYAFRRLRYIKSQLAIAGYSDPHKDASEEDLRLWLPGNHEPSSNSKDEKPEKNGDEKPADKQPLDLEMACRLLRQVGDQFCDLLHQEKNALQEHMAEASSGVVDGTVAWKRVIQGVRELCDVCETTLFNYHWTCGRCGFVVCIDCYKGRKDGTIKIWGEGGKGCDDFSWLLCTNRQVHEPKRLMLTQMIAGDSLTKIGHMLHEARAEWGIPQHCGCSIVKSTTVQLNDVLRSLVKGEPVTLNGAIKQELKDDKKAQNDSNGGQDAKTNGEDKNSPLNWLADVALQNQDKNESGSSSDSDEDRDGNYSTLRELLIRPSHKPNGSGSRSNSPTNTPTSQNQPGNTSQNSVKTGKKSKMDTLDEVISSVIEHSVKKEKDGIDNDDKPRELKHFVRRYKWTQHGREPLPIRIMTLTESKSLYPDVPHSWLCDGKLLKLNDPHNINNYRIFQDQWKRGQPVIVSDVSKSLDMDLWHPDAFARDFGDEKNDLVNCMNGNLVPNQPMKKFWEGFENFSKRLKDDKGNPMLLKLKDWPPGDDFAELLPSRFADLMKVLPLSEYTHRDGRLNLASRLPSCFIRPDLGPKMYNAYGSAMYSNKGTTNLHLDISDAVNVMVYVGIPQDSDKEQHIAEALRAVDEAGCDVLTKRRVRERGEAPGALWHIYAARDADKIRDLLNAVAIERGARLEPHHDPIHDQSFYLDGKLRKRLYEQYGVEGYAVVQCLGDAVFVPAGAPHQVRNLHNCIKVAEDFVSPENVAHCFHLTQEFRALSDTHTNHEDKLQIKNIIYHTVKDALTVLANAKEEAISKLKGKVEVKEET</sequence>
<evidence type="ECO:0000256" key="7">
    <source>
        <dbReference type="ARBA" id="ARBA00022964"/>
    </source>
</evidence>
<feature type="compositionally biased region" description="Basic residues" evidence="17">
    <location>
        <begin position="1248"/>
        <end position="1260"/>
    </location>
</feature>
<feature type="compositionally biased region" description="Basic and acidic residues" evidence="17">
    <location>
        <begin position="344"/>
        <end position="360"/>
    </location>
</feature>
<feature type="compositionally biased region" description="Polar residues" evidence="17">
    <location>
        <begin position="2166"/>
        <end position="2175"/>
    </location>
</feature>
<dbReference type="Pfam" id="PF22987">
    <property type="entry name" value="Tudor_KDM3B"/>
    <property type="match status" value="1"/>
</dbReference>
<accession>A0A9R1UBS1</accession>
<evidence type="ECO:0000256" key="8">
    <source>
        <dbReference type="ARBA" id="ARBA00023002"/>
    </source>
</evidence>
<dbReference type="GO" id="GO:0006357">
    <property type="term" value="P:regulation of transcription by RNA polymerase II"/>
    <property type="evidence" value="ECO:0007669"/>
    <property type="project" value="TreeGrafter"/>
</dbReference>
<feature type="compositionally biased region" description="Pro residues" evidence="17">
    <location>
        <begin position="1560"/>
        <end position="1577"/>
    </location>
</feature>
<feature type="region of interest" description="Disordered" evidence="17">
    <location>
        <begin position="1517"/>
        <end position="1642"/>
    </location>
</feature>
<feature type="region of interest" description="Disordered" evidence="17">
    <location>
        <begin position="1134"/>
        <end position="1163"/>
    </location>
</feature>
<comment type="catalytic activity">
    <reaction evidence="15">
        <text>N(6),N(6)-dimethyl-L-lysyl(9)-[histone H3] + 2 2-oxoglutarate + 2 O2 = L-lysyl(9)-[histone H3] + 2 formaldehyde + 2 succinate + 2 CO2</text>
        <dbReference type="Rhea" id="RHEA:60188"/>
        <dbReference type="Rhea" id="RHEA-COMP:15541"/>
        <dbReference type="Rhea" id="RHEA-COMP:15546"/>
        <dbReference type="ChEBI" id="CHEBI:15379"/>
        <dbReference type="ChEBI" id="CHEBI:16526"/>
        <dbReference type="ChEBI" id="CHEBI:16810"/>
        <dbReference type="ChEBI" id="CHEBI:16842"/>
        <dbReference type="ChEBI" id="CHEBI:29969"/>
        <dbReference type="ChEBI" id="CHEBI:30031"/>
        <dbReference type="ChEBI" id="CHEBI:61976"/>
        <dbReference type="EC" id="1.14.11.65"/>
    </reaction>
</comment>
<feature type="compositionally biased region" description="Basic and acidic residues" evidence="17">
    <location>
        <begin position="1954"/>
        <end position="1970"/>
    </location>
</feature>
<feature type="region of interest" description="Disordered" evidence="17">
    <location>
        <begin position="1675"/>
        <end position="1857"/>
    </location>
</feature>
<evidence type="ECO:0000256" key="6">
    <source>
        <dbReference type="ARBA" id="ARBA00022853"/>
    </source>
</evidence>
<feature type="compositionally biased region" description="Basic and acidic residues" evidence="17">
    <location>
        <begin position="996"/>
        <end position="1037"/>
    </location>
</feature>
<feature type="region of interest" description="Disordered" evidence="17">
    <location>
        <begin position="280"/>
        <end position="534"/>
    </location>
</feature>
<protein>
    <recommendedName>
        <fullName evidence="14">[histone H3]-dimethyl-L-lysine(9) demethylase</fullName>
        <ecNumber evidence="14">1.14.11.65</ecNumber>
    </recommendedName>
</protein>
<feature type="domain" description="JmjC" evidence="18">
    <location>
        <begin position="2466"/>
        <end position="2671"/>
    </location>
</feature>
<dbReference type="Pfam" id="PF22988">
    <property type="entry name" value="PWWP_KDM3B"/>
    <property type="match status" value="1"/>
</dbReference>
<feature type="compositionally biased region" description="Low complexity" evidence="17">
    <location>
        <begin position="810"/>
        <end position="827"/>
    </location>
</feature>
<evidence type="ECO:0000256" key="5">
    <source>
        <dbReference type="ARBA" id="ARBA00022833"/>
    </source>
</evidence>
<dbReference type="InterPro" id="IPR054503">
    <property type="entry name" value="KDM3AB_Tudor"/>
</dbReference>
<dbReference type="GO" id="GO:0140683">
    <property type="term" value="F:histone H3K9me/H3K9me2 demethylase activity"/>
    <property type="evidence" value="ECO:0007669"/>
    <property type="project" value="UniProtKB-EC"/>
</dbReference>
<feature type="coiled-coil region" evidence="16">
    <location>
        <begin position="877"/>
        <end position="917"/>
    </location>
</feature>
<feature type="compositionally biased region" description="Basic residues" evidence="17">
    <location>
        <begin position="463"/>
        <end position="473"/>
    </location>
</feature>
<reference evidence="20" key="1">
    <citation type="submission" date="2025-08" db="UniProtKB">
        <authorList>
            <consortium name="RefSeq"/>
        </authorList>
    </citation>
    <scope>IDENTIFICATION</scope>
    <source>
        <strain evidence="20">USDA-PBARC FA_bdor</strain>
        <tissue evidence="20">Whole organism</tissue>
    </source>
</reference>
<dbReference type="GO" id="GO:0000118">
    <property type="term" value="C:histone deacetylase complex"/>
    <property type="evidence" value="ECO:0007669"/>
    <property type="project" value="TreeGrafter"/>
</dbReference>
<evidence type="ECO:0000256" key="13">
    <source>
        <dbReference type="ARBA" id="ARBA00037987"/>
    </source>
</evidence>
<feature type="compositionally biased region" description="Basic residues" evidence="17">
    <location>
        <begin position="1728"/>
        <end position="1743"/>
    </location>
</feature>
<feature type="compositionally biased region" description="Low complexity" evidence="17">
    <location>
        <begin position="2229"/>
        <end position="2252"/>
    </location>
</feature>
<feature type="compositionally biased region" description="Polar residues" evidence="17">
    <location>
        <begin position="1517"/>
        <end position="1526"/>
    </location>
</feature>
<keyword evidence="7" id="KW-0223">Dioxygenase</keyword>
<feature type="region of interest" description="Disordered" evidence="17">
    <location>
        <begin position="2222"/>
        <end position="2265"/>
    </location>
</feature>
<dbReference type="SMART" id="SM00558">
    <property type="entry name" value="JmjC"/>
    <property type="match status" value="1"/>
</dbReference>
<evidence type="ECO:0000256" key="17">
    <source>
        <dbReference type="SAM" id="MobiDB-lite"/>
    </source>
</evidence>
<evidence type="ECO:0000256" key="11">
    <source>
        <dbReference type="ARBA" id="ARBA00023163"/>
    </source>
</evidence>
<feature type="compositionally biased region" description="Basic residues" evidence="17">
    <location>
        <begin position="1807"/>
        <end position="1816"/>
    </location>
</feature>
<feature type="region of interest" description="Disordered" evidence="17">
    <location>
        <begin position="738"/>
        <end position="778"/>
    </location>
</feature>
<evidence type="ECO:0000256" key="1">
    <source>
        <dbReference type="ARBA" id="ARBA00001954"/>
    </source>
</evidence>
<dbReference type="Pfam" id="PF22989">
    <property type="entry name" value="DUF7030"/>
    <property type="match status" value="1"/>
</dbReference>
<keyword evidence="11" id="KW-0804">Transcription</keyword>
<evidence type="ECO:0000256" key="2">
    <source>
        <dbReference type="ARBA" id="ARBA00004123"/>
    </source>
</evidence>
<dbReference type="CTD" id="41143"/>
<dbReference type="OrthoDB" id="1667110at2759"/>
<feature type="compositionally biased region" description="Polar residues" evidence="17">
    <location>
        <begin position="1675"/>
        <end position="1692"/>
    </location>
</feature>
<keyword evidence="9" id="KW-0408">Iron</keyword>
<dbReference type="Gene3D" id="2.60.120.650">
    <property type="entry name" value="Cupin"/>
    <property type="match status" value="1"/>
</dbReference>
<feature type="region of interest" description="Disordered" evidence="17">
    <location>
        <begin position="2156"/>
        <end position="2184"/>
    </location>
</feature>
<comment type="subcellular location">
    <subcellularLocation>
        <location evidence="2">Nucleus</location>
    </subcellularLocation>
</comment>
<dbReference type="GO" id="GO:0008270">
    <property type="term" value="F:zinc ion binding"/>
    <property type="evidence" value="ECO:0007669"/>
    <property type="project" value="UniProtKB-KW"/>
</dbReference>
<name>A0A9R1UBS1_9HYME</name>
<keyword evidence="10" id="KW-0805">Transcription regulation</keyword>
<evidence type="ECO:0000256" key="15">
    <source>
        <dbReference type="ARBA" id="ARBA00047648"/>
    </source>
</evidence>
<evidence type="ECO:0000256" key="12">
    <source>
        <dbReference type="ARBA" id="ARBA00023242"/>
    </source>
</evidence>
<dbReference type="GO" id="GO:0031490">
    <property type="term" value="F:chromatin DNA binding"/>
    <property type="evidence" value="ECO:0007669"/>
    <property type="project" value="TreeGrafter"/>
</dbReference>
<dbReference type="InterPro" id="IPR054504">
    <property type="entry name" value="PWWP_KDM3B"/>
</dbReference>
<dbReference type="GO" id="GO:0003712">
    <property type="term" value="F:transcription coregulator activity"/>
    <property type="evidence" value="ECO:0007669"/>
    <property type="project" value="TreeGrafter"/>
</dbReference>
<feature type="region of interest" description="Disordered" evidence="17">
    <location>
        <begin position="555"/>
        <end position="580"/>
    </location>
</feature>
<feature type="compositionally biased region" description="Polar residues" evidence="17">
    <location>
        <begin position="1542"/>
        <end position="1551"/>
    </location>
</feature>
<evidence type="ECO:0000256" key="10">
    <source>
        <dbReference type="ARBA" id="ARBA00023015"/>
    </source>
</evidence>